<keyword evidence="1" id="KW-0812">Transmembrane</keyword>
<keyword evidence="1" id="KW-1133">Transmembrane helix</keyword>
<evidence type="ECO:0008006" key="4">
    <source>
        <dbReference type="Google" id="ProtNLM"/>
    </source>
</evidence>
<proteinExistence type="predicted"/>
<evidence type="ECO:0000313" key="3">
    <source>
        <dbReference type="Proteomes" id="UP001438953"/>
    </source>
</evidence>
<protein>
    <recommendedName>
        <fullName evidence="4">PH domain-containing protein</fullName>
    </recommendedName>
</protein>
<name>A0ABV1SG31_9RHOB</name>
<evidence type="ECO:0000256" key="1">
    <source>
        <dbReference type="SAM" id="Phobius"/>
    </source>
</evidence>
<sequence>MPDTPDTSPDETPLAAFRADRRRFFSIQIFWVLTTLAVALFVGNLITSGQNLLALMGVVLIAQVFAVTMGYRRVFSVTWYLTDRRLIGPRGRSLLLLEIQKLIPFLGDVQIINNDGRRFRIEHLADAKEAIAQIEAARQRRDAAQ</sequence>
<evidence type="ECO:0000313" key="2">
    <source>
        <dbReference type="EMBL" id="MER5171866.1"/>
    </source>
</evidence>
<dbReference type="EMBL" id="JAYWLC010000005">
    <property type="protein sequence ID" value="MER5171866.1"/>
    <property type="molecule type" value="Genomic_DNA"/>
</dbReference>
<feature type="transmembrane region" description="Helical" evidence="1">
    <location>
        <begin position="52"/>
        <end position="71"/>
    </location>
</feature>
<feature type="transmembrane region" description="Helical" evidence="1">
    <location>
        <begin position="24"/>
        <end position="46"/>
    </location>
</feature>
<reference evidence="2 3" key="2">
    <citation type="submission" date="2024-06" db="EMBL/GenBank/DDBJ databases">
        <title>Thioclava kandeliae sp. nov. from a rhizosphere soil sample of Kandelia candel in a mangrove.</title>
        <authorList>
            <person name="Mu T."/>
        </authorList>
    </citation>
    <scope>NUCLEOTIDE SEQUENCE [LARGE SCALE GENOMIC DNA]</scope>
    <source>
        <strain evidence="2 3">CPCC 100088</strain>
    </source>
</reference>
<comment type="caution">
    <text evidence="2">The sequence shown here is derived from an EMBL/GenBank/DDBJ whole genome shotgun (WGS) entry which is preliminary data.</text>
</comment>
<keyword evidence="1" id="KW-0472">Membrane</keyword>
<keyword evidence="3" id="KW-1185">Reference proteome</keyword>
<dbReference type="RefSeq" id="WP_350936454.1">
    <property type="nucleotide sequence ID" value="NZ_JAYWLC010000005.1"/>
</dbReference>
<reference evidence="2 3" key="1">
    <citation type="submission" date="2024-01" db="EMBL/GenBank/DDBJ databases">
        <authorList>
            <person name="Deng Y."/>
            <person name="Su J."/>
        </authorList>
    </citation>
    <scope>NUCLEOTIDE SEQUENCE [LARGE SCALE GENOMIC DNA]</scope>
    <source>
        <strain evidence="2 3">CPCC 100088</strain>
    </source>
</reference>
<accession>A0ABV1SG31</accession>
<organism evidence="2 3">
    <name type="scientific">Thioclava kandeliae</name>
    <dbReference type="NCBI Taxonomy" id="3070818"/>
    <lineage>
        <taxon>Bacteria</taxon>
        <taxon>Pseudomonadati</taxon>
        <taxon>Pseudomonadota</taxon>
        <taxon>Alphaproteobacteria</taxon>
        <taxon>Rhodobacterales</taxon>
        <taxon>Paracoccaceae</taxon>
        <taxon>Thioclava</taxon>
    </lineage>
</organism>
<dbReference type="Proteomes" id="UP001438953">
    <property type="component" value="Unassembled WGS sequence"/>
</dbReference>
<gene>
    <name evidence="2" type="ORF">VSX56_08750</name>
</gene>